<evidence type="ECO:0000313" key="5">
    <source>
        <dbReference type="Proteomes" id="UP000439314"/>
    </source>
</evidence>
<feature type="compositionally biased region" description="Basic and acidic residues" evidence="1">
    <location>
        <begin position="213"/>
        <end position="224"/>
    </location>
</feature>
<sequence>MALPHPASDASSASTGHEGVQVPPCLRTYSVSFMVHSFYHFGTIGQYRFLPFWLFTETVSTGMMCGMDSKNIRRTKFTEIVRRAGGVTAFSNVYGGRWQPSLVHRWINGEKGIGPRAARAIEEQVGLPPAALDHEGEIPAHIPILPLKKPQPGVMHRPDPGLLIQAHEILARRGRYDLGTMGGAEAFAAAYEVVARTGSSHFDDMVSGVANLERDQKDLEERAGAEPAAGAPQRKVSTRDF</sequence>
<evidence type="ECO:0000313" key="2">
    <source>
        <dbReference type="EMBL" id="MRG98840.1"/>
    </source>
</evidence>
<evidence type="ECO:0000313" key="3">
    <source>
        <dbReference type="EMBL" id="MRH73369.1"/>
    </source>
</evidence>
<reference evidence="3" key="2">
    <citation type="journal article" date="2020" name="Plant Dis.">
        <title>A Grain Rot of Rice in Iran Caused by a Xanthomonas Strain Closely Related to X. sacchari.</title>
        <authorList>
            <person name="Mirghasempour S.A."/>
            <person name="Huang S."/>
            <person name="Studholme D.J."/>
            <person name="Brady C.L."/>
        </authorList>
    </citation>
    <scope>NUCLEOTIDE SEQUENCE</scope>
    <source>
        <strain evidence="3">SAM114</strain>
    </source>
</reference>
<dbReference type="RefSeq" id="WP_153750343.1">
    <property type="nucleotide sequence ID" value="NZ_WJPM01000001.1"/>
</dbReference>
<feature type="region of interest" description="Disordered" evidence="1">
    <location>
        <begin position="213"/>
        <end position="241"/>
    </location>
</feature>
<evidence type="ECO:0000256" key="1">
    <source>
        <dbReference type="SAM" id="MobiDB-lite"/>
    </source>
</evidence>
<reference evidence="4 5" key="1">
    <citation type="submission" date="2019-11" db="EMBL/GenBank/DDBJ databases">
        <title>First report of rice panicle blight caused by Xanthomonas sp. in Iran.</title>
        <authorList>
            <person name="Mirghasempour S.A."/>
            <person name="Huang S."/>
            <person name="Brady C.L."/>
            <person name="Studholme D.J."/>
        </authorList>
    </citation>
    <scope>NUCLEOTIDE SEQUENCE [LARGE SCALE GENOMIC DNA]</scope>
    <source>
        <strain evidence="2 5">ASD011</strain>
        <strain evidence="4">SAM114</strain>
    </source>
</reference>
<dbReference type="AlphaFoldDB" id="A0A6N7Q7D9"/>
<organism evidence="2 5">
    <name type="scientific">Xanthomonas sontii</name>
    <dbReference type="NCBI Taxonomy" id="2650745"/>
    <lineage>
        <taxon>Bacteria</taxon>
        <taxon>Pseudomonadati</taxon>
        <taxon>Pseudomonadota</taxon>
        <taxon>Gammaproteobacteria</taxon>
        <taxon>Lysobacterales</taxon>
        <taxon>Lysobacteraceae</taxon>
        <taxon>Xanthomonas</taxon>
    </lineage>
</organism>
<gene>
    <name evidence="2" type="ORF">GIY21_00875</name>
    <name evidence="3" type="ORF">GIY22_01895</name>
</gene>
<keyword evidence="4" id="KW-1185">Reference proteome</keyword>
<name>A0A6N7Q7D9_9XANT</name>
<dbReference type="Proteomes" id="UP000437931">
    <property type="component" value="Unassembled WGS sequence"/>
</dbReference>
<comment type="caution">
    <text evidence="2">The sequence shown here is derived from an EMBL/GenBank/DDBJ whole genome shotgun (WGS) entry which is preliminary data.</text>
</comment>
<protein>
    <submittedName>
        <fullName evidence="2">Uncharacterized protein</fullName>
    </submittedName>
</protein>
<dbReference type="EMBL" id="WJPM01000001">
    <property type="protein sequence ID" value="MRH73369.1"/>
    <property type="molecule type" value="Genomic_DNA"/>
</dbReference>
<dbReference type="EMBL" id="WJPN01000001">
    <property type="protein sequence ID" value="MRG98840.1"/>
    <property type="molecule type" value="Genomic_DNA"/>
</dbReference>
<accession>A0A6N7Q7D9</accession>
<dbReference type="Proteomes" id="UP000439314">
    <property type="component" value="Unassembled WGS sequence"/>
</dbReference>
<proteinExistence type="predicted"/>
<evidence type="ECO:0000313" key="4">
    <source>
        <dbReference type="Proteomes" id="UP000437931"/>
    </source>
</evidence>